<name>A0A2T1D7E5_9CYAN</name>
<dbReference type="Proteomes" id="UP000238634">
    <property type="component" value="Unassembled WGS sequence"/>
</dbReference>
<evidence type="ECO:0000313" key="2">
    <source>
        <dbReference type="Proteomes" id="UP000238634"/>
    </source>
</evidence>
<dbReference type="OrthoDB" id="445799at2"/>
<dbReference type="InterPro" id="IPR027417">
    <property type="entry name" value="P-loop_NTPase"/>
</dbReference>
<gene>
    <name evidence="1" type="ORF">C7B65_21710</name>
</gene>
<dbReference type="STRING" id="1920490.GCA_001895925_02455"/>
<reference evidence="1 2" key="2">
    <citation type="submission" date="2018-03" db="EMBL/GenBank/DDBJ databases">
        <title>The ancient ancestry and fast evolution of plastids.</title>
        <authorList>
            <person name="Moore K.R."/>
            <person name="Magnabosco C."/>
            <person name="Momper L."/>
            <person name="Gold D.A."/>
            <person name="Bosak T."/>
            <person name="Fournier G.P."/>
        </authorList>
    </citation>
    <scope>NUCLEOTIDE SEQUENCE [LARGE SCALE GENOMIC DNA]</scope>
    <source>
        <strain evidence="1 2">ULC007</strain>
    </source>
</reference>
<evidence type="ECO:0000313" key="1">
    <source>
        <dbReference type="EMBL" id="PSB16433.1"/>
    </source>
</evidence>
<dbReference type="AlphaFoldDB" id="A0A2T1D7E5"/>
<keyword evidence="2" id="KW-1185">Reference proteome</keyword>
<dbReference type="EMBL" id="PVWG01000042">
    <property type="protein sequence ID" value="PSB16433.1"/>
    <property type="molecule type" value="Genomic_DNA"/>
</dbReference>
<proteinExistence type="predicted"/>
<protein>
    <recommendedName>
        <fullName evidence="3">Recombinase family protein</fullName>
    </recommendedName>
</protein>
<evidence type="ECO:0008006" key="3">
    <source>
        <dbReference type="Google" id="ProtNLM"/>
    </source>
</evidence>
<sequence length="724" mass="81031">MLSQSIWVIGATRSGKTTRLVRQFCDWVRPAIEPSSNQANIGVLVLAAIGDNRLDLVDRLTAATQGKCPFRATTPLGFFEDEVMLFWSLLIQNLGLKAQFPVRLRPENEQELATRLWRVELDDAIGRSGISEARLVRRILDLMQLANLSGITIEDIPTLLEQGLPRQTDEPGSELPLPYETVCEMLQRWRTWCLRRGLLTYSLIAELYWRYLLTDLTYQQHLTQRYQAVLADDVDEYPAIARHLFEFLLNQNVAGAFSFNADGAVRQGLGADPSYLQGLALQCQQEVLSDRVVTCLADNLSELIVELVTDPVFFATLPESVQTIQTTTQAQLLRQTGDVITKAIQSGQVEPREIALIGPGIDPISRYALAAILTRRGIPVETLNDQRPLSSSPIIRALLTLLTLVYPGLGRLVDRDTIAEMLVVLSQKSSSQTPPDRDSDEISSSFHASSFLIDPVRAGLIADHCFEPHPDRPCLLPAVTFPRWDRLGYQTTKAYEEIVLWIDGQRSQLSQRLLASPVVLLDRAIQRFFLGGSHLPFDQLAALRELIETAQHYWEVDARLRKIDKTDAPPSMTVSRFVQLLRQGTVTANPFPVRPIGPASNAVTLATVFQYRSSRRVHRWQFWLDAGSTRWLSGVDSLFAAPLFLQDWSGKTWTADDTQTSNEQRLRRILLDLLGRAEERIFLCYGDLATNGQEQTGILTTLVNAAIPIVLPASEESATEPAIA</sequence>
<comment type="caution">
    <text evidence="1">The sequence shown here is derived from an EMBL/GenBank/DDBJ whole genome shotgun (WGS) entry which is preliminary data.</text>
</comment>
<organism evidence="1 2">
    <name type="scientific">Phormidesmis priestleyi ULC007</name>
    <dbReference type="NCBI Taxonomy" id="1920490"/>
    <lineage>
        <taxon>Bacteria</taxon>
        <taxon>Bacillati</taxon>
        <taxon>Cyanobacteriota</taxon>
        <taxon>Cyanophyceae</taxon>
        <taxon>Leptolyngbyales</taxon>
        <taxon>Leptolyngbyaceae</taxon>
        <taxon>Phormidesmis</taxon>
    </lineage>
</organism>
<dbReference type="SUPFAM" id="SSF52540">
    <property type="entry name" value="P-loop containing nucleoside triphosphate hydrolases"/>
    <property type="match status" value="1"/>
</dbReference>
<dbReference type="RefSeq" id="WP_073074725.1">
    <property type="nucleotide sequence ID" value="NZ_MPPI01000044.1"/>
</dbReference>
<reference evidence="1 2" key="1">
    <citation type="submission" date="2018-02" db="EMBL/GenBank/DDBJ databases">
        <authorList>
            <person name="Cohen D.B."/>
            <person name="Kent A.D."/>
        </authorList>
    </citation>
    <scope>NUCLEOTIDE SEQUENCE [LARGE SCALE GENOMIC DNA]</scope>
    <source>
        <strain evidence="1 2">ULC007</strain>
    </source>
</reference>
<accession>A0A2T1D7E5</accession>